<accession>A0A1I4HF50</accession>
<evidence type="ECO:0000256" key="7">
    <source>
        <dbReference type="RuleBase" id="RU004004"/>
    </source>
</evidence>
<evidence type="ECO:0000256" key="1">
    <source>
        <dbReference type="ARBA" id="ARBA00004370"/>
    </source>
</evidence>
<dbReference type="InterPro" id="IPR001775">
    <property type="entry name" value="GspD/PilQ"/>
</dbReference>
<dbReference type="InterPro" id="IPR005644">
    <property type="entry name" value="NolW-like"/>
</dbReference>
<evidence type="ECO:0000259" key="9">
    <source>
        <dbReference type="SMART" id="SM00965"/>
    </source>
</evidence>
<dbReference type="Gene3D" id="3.30.1370.120">
    <property type="match status" value="1"/>
</dbReference>
<reference evidence="11" key="1">
    <citation type="submission" date="2016-10" db="EMBL/GenBank/DDBJ databases">
        <authorList>
            <person name="Varghese N."/>
            <person name="Submissions S."/>
        </authorList>
    </citation>
    <scope>NUCLEOTIDE SEQUENCE [LARGE SCALE GENOMIC DNA]</scope>
    <source>
        <strain evidence="11">DSM 13327</strain>
    </source>
</reference>
<dbReference type="SMART" id="SM00965">
    <property type="entry name" value="STN"/>
    <property type="match status" value="1"/>
</dbReference>
<feature type="domain" description="Secretin/TonB short N-terminal" evidence="9">
    <location>
        <begin position="51"/>
        <end position="99"/>
    </location>
</feature>
<comment type="similarity">
    <text evidence="6">Belongs to the bacterial secretin family.</text>
</comment>
<evidence type="ECO:0000256" key="4">
    <source>
        <dbReference type="ARBA" id="ARBA00023136"/>
    </source>
</evidence>
<feature type="chain" id="PRO_5011487539" evidence="8">
    <location>
        <begin position="25"/>
        <end position="407"/>
    </location>
</feature>
<dbReference type="AlphaFoldDB" id="A0A1I4HF50"/>
<dbReference type="InterPro" id="IPR050810">
    <property type="entry name" value="Bact_Secretion_Sys_Channel"/>
</dbReference>
<dbReference type="EMBL" id="FOTS01000003">
    <property type="protein sequence ID" value="SFL40317.1"/>
    <property type="molecule type" value="Genomic_DNA"/>
</dbReference>
<dbReference type="Gene3D" id="3.30.1370.130">
    <property type="match status" value="1"/>
</dbReference>
<dbReference type="PANTHER" id="PTHR30332">
    <property type="entry name" value="PROBABLE GENERAL SECRETION PATHWAY PROTEIN D"/>
    <property type="match status" value="1"/>
</dbReference>
<evidence type="ECO:0000256" key="2">
    <source>
        <dbReference type="ARBA" id="ARBA00022448"/>
    </source>
</evidence>
<gene>
    <name evidence="10" type="ORF">SAMN04490355_1003169</name>
</gene>
<evidence type="ECO:0000313" key="10">
    <source>
        <dbReference type="EMBL" id="SFL40317.1"/>
    </source>
</evidence>
<dbReference type="PANTHER" id="PTHR30332:SF24">
    <property type="entry name" value="SECRETIN GSPD-RELATED"/>
    <property type="match status" value="1"/>
</dbReference>
<sequence>MKYNNCIVAMILILSIPICRIAMADPQNIDLNFIDEDIRIILHTLATIDNVDIIIDDSIKGTITMRLKNTNFESALNLITSAKGLSYRKIGDSFIIEPADMKVTEIYKLRYIRAIDIKKTLEPIMSSLKLKAESDEISNSIIVSGSVSDCARIKTLLTDIDIPKQQVTIEAKVVAINKEKTKELGIDWSWDVTPQYAGYSPEQVKIANGVTTIEPGKVTRDTGKGIIQFGRNPEGYPYEFYYQAKINALISNGNAKILASPKVTTINGNEARILIGDHIPVLTERMEDGKTTTTVEYIDTGIKLTYTPTITADGTITAKVQTEVSTPSLVTDIKNYRITTREVESTVCMKDGETMVIGGLLGSEESKINNKIPFLSELPLIGMMFKSVHNSKIETEVIIFLTAKLVQ</sequence>
<keyword evidence="4" id="KW-0472">Membrane</keyword>
<proteinExistence type="inferred from homology"/>
<dbReference type="GO" id="GO:0009279">
    <property type="term" value="C:cell outer membrane"/>
    <property type="evidence" value="ECO:0007669"/>
    <property type="project" value="UniProtKB-SubCell"/>
</dbReference>
<evidence type="ECO:0000256" key="3">
    <source>
        <dbReference type="ARBA" id="ARBA00022729"/>
    </source>
</evidence>
<evidence type="ECO:0000313" key="11">
    <source>
        <dbReference type="Proteomes" id="UP000199520"/>
    </source>
</evidence>
<dbReference type="GO" id="GO:0015627">
    <property type="term" value="C:type II protein secretion system complex"/>
    <property type="evidence" value="ECO:0007669"/>
    <property type="project" value="TreeGrafter"/>
</dbReference>
<keyword evidence="11" id="KW-1185">Reference proteome</keyword>
<evidence type="ECO:0000256" key="8">
    <source>
        <dbReference type="SAM" id="SignalP"/>
    </source>
</evidence>
<comment type="subcellular location">
    <subcellularLocation>
        <location evidence="7">Cell outer membrane</location>
    </subcellularLocation>
    <subcellularLocation>
        <location evidence="1">Membrane</location>
    </subcellularLocation>
</comment>
<dbReference type="InterPro" id="IPR011662">
    <property type="entry name" value="Secretin/TonB_short_N"/>
</dbReference>
<dbReference type="Pfam" id="PF00263">
    <property type="entry name" value="Secretin"/>
    <property type="match status" value="1"/>
</dbReference>
<keyword evidence="3 8" id="KW-0732">Signal</keyword>
<dbReference type="STRING" id="1123291.SAMN04490355_1003169"/>
<dbReference type="InterPro" id="IPR004846">
    <property type="entry name" value="T2SS/T3SS_dom"/>
</dbReference>
<dbReference type="PRINTS" id="PR00811">
    <property type="entry name" value="BCTERIALGSPD"/>
</dbReference>
<dbReference type="Pfam" id="PF03958">
    <property type="entry name" value="Secretin_N"/>
    <property type="match status" value="1"/>
</dbReference>
<keyword evidence="5" id="KW-0998">Cell outer membrane</keyword>
<dbReference type="InterPro" id="IPR038591">
    <property type="entry name" value="NolW-like_sf"/>
</dbReference>
<evidence type="ECO:0000256" key="5">
    <source>
        <dbReference type="ARBA" id="ARBA00023237"/>
    </source>
</evidence>
<dbReference type="GO" id="GO:0009306">
    <property type="term" value="P:protein secretion"/>
    <property type="evidence" value="ECO:0007669"/>
    <property type="project" value="InterPro"/>
</dbReference>
<evidence type="ECO:0000256" key="6">
    <source>
        <dbReference type="RuleBase" id="RU004003"/>
    </source>
</evidence>
<keyword evidence="2 7" id="KW-0813">Transport</keyword>
<dbReference type="Pfam" id="PF07660">
    <property type="entry name" value="STN"/>
    <property type="match status" value="1"/>
</dbReference>
<dbReference type="RefSeq" id="WP_245754776.1">
    <property type="nucleotide sequence ID" value="NZ_FOTS01000003.1"/>
</dbReference>
<name>A0A1I4HF50_9FIRM</name>
<protein>
    <submittedName>
        <fullName evidence="10">Type IV pilus assembly protein PilQ</fullName>
    </submittedName>
</protein>
<feature type="signal peptide" evidence="8">
    <location>
        <begin position="1"/>
        <end position="24"/>
    </location>
</feature>
<dbReference type="Proteomes" id="UP000199520">
    <property type="component" value="Unassembled WGS sequence"/>
</dbReference>
<organism evidence="10 11">
    <name type="scientific">Pelosinus propionicus DSM 13327</name>
    <dbReference type="NCBI Taxonomy" id="1123291"/>
    <lineage>
        <taxon>Bacteria</taxon>
        <taxon>Bacillati</taxon>
        <taxon>Bacillota</taxon>
        <taxon>Negativicutes</taxon>
        <taxon>Selenomonadales</taxon>
        <taxon>Sporomusaceae</taxon>
        <taxon>Pelosinus</taxon>
    </lineage>
</organism>